<evidence type="ECO:0000313" key="2">
    <source>
        <dbReference type="Proteomes" id="UP000821865"/>
    </source>
</evidence>
<gene>
    <name evidence="1" type="ORF">HPB49_000012</name>
</gene>
<accession>A0ACB8DLF0</accession>
<name>A0ACB8DLF0_DERSI</name>
<sequence length="728" mass="80648">MPYEGRKPNSFYSSTNYLSPLERKRLRAIENQTPATERTDQTSSKRTSKKSAPKRRDNAGKTQPPGKRKRSASDSSRTTRAKSRQQRSAAAHKAPSAAAKKKALVVPLSEQASLPSATSENPETEPPAKKVRKFFSSGLRAPANASSSPMAVATAVSWNPKFKLKFEPTVAPLKKPSTPASVKSAKKELVMTVPFRPAKKATVEAITSLRSVDCVLPEPKLREPPGEPRVDDAGPGKTVSGIANTMAKRSLVMTVPFRRSHVQAPTVVSGSRVDLSMQEQVPRKPPEKTKAENIELRDNEHAKTRAETSCANVSSLGVKTDVLEEAGHEFSDVCEPCGRMNDNSEVEEDHSSSKKDDSPSSATMHEHSIVHLEAEVKQSKPIVTTPTRGSSTRSFTFQDRRDSADRSMPLRALCTNTPGTTDGRKFGDHSLPLRALCVNTPDHTGGRTFAKRPSTPPPDSSRSPNRQSLYPIFSTPTSNRKTRMELRQIPASPIEVPKKRFMPGSSDPAQLIIDAGQKKFGHTTCAVCGMVYTIGEVEDEKLHAKYHRSYLAIVKFPGWKNQREVGLYPDGKIIMVSPNDPKCMLNKMDEIRQMVDRELGILEDESTHRAPQMYFVFVSYSKNVLGFLSAQEIKQGYRVIPNENSDGNNSYCCECDPKPAVCGVTRIWTAPFYRRKKVASRLLNRLRMNFSFGCPLELSKIAFSDPTLMGRELAAAYTRNDRFLVFRP</sequence>
<evidence type="ECO:0000313" key="1">
    <source>
        <dbReference type="EMBL" id="KAH7973345.1"/>
    </source>
</evidence>
<reference evidence="1" key="1">
    <citation type="submission" date="2020-05" db="EMBL/GenBank/DDBJ databases">
        <title>Large-scale comparative analyses of tick genomes elucidate their genetic diversity and vector capacities.</title>
        <authorList>
            <person name="Jia N."/>
            <person name="Wang J."/>
            <person name="Shi W."/>
            <person name="Du L."/>
            <person name="Sun Y."/>
            <person name="Zhan W."/>
            <person name="Jiang J."/>
            <person name="Wang Q."/>
            <person name="Zhang B."/>
            <person name="Ji P."/>
            <person name="Sakyi L.B."/>
            <person name="Cui X."/>
            <person name="Yuan T."/>
            <person name="Jiang B."/>
            <person name="Yang W."/>
            <person name="Lam T.T.-Y."/>
            <person name="Chang Q."/>
            <person name="Ding S."/>
            <person name="Wang X."/>
            <person name="Zhu J."/>
            <person name="Ruan X."/>
            <person name="Zhao L."/>
            <person name="Wei J."/>
            <person name="Que T."/>
            <person name="Du C."/>
            <person name="Cheng J."/>
            <person name="Dai P."/>
            <person name="Han X."/>
            <person name="Huang E."/>
            <person name="Gao Y."/>
            <person name="Liu J."/>
            <person name="Shao H."/>
            <person name="Ye R."/>
            <person name="Li L."/>
            <person name="Wei W."/>
            <person name="Wang X."/>
            <person name="Wang C."/>
            <person name="Yang T."/>
            <person name="Huo Q."/>
            <person name="Li W."/>
            <person name="Guo W."/>
            <person name="Chen H."/>
            <person name="Zhou L."/>
            <person name="Ni X."/>
            <person name="Tian J."/>
            <person name="Zhou Y."/>
            <person name="Sheng Y."/>
            <person name="Liu T."/>
            <person name="Pan Y."/>
            <person name="Xia L."/>
            <person name="Li J."/>
            <person name="Zhao F."/>
            <person name="Cao W."/>
        </authorList>
    </citation>
    <scope>NUCLEOTIDE SEQUENCE</scope>
    <source>
        <strain evidence="1">Dsil-2018</strain>
    </source>
</reference>
<comment type="caution">
    <text evidence="1">The sequence shown here is derived from an EMBL/GenBank/DDBJ whole genome shotgun (WGS) entry which is preliminary data.</text>
</comment>
<organism evidence="1 2">
    <name type="scientific">Dermacentor silvarum</name>
    <name type="common">Tick</name>
    <dbReference type="NCBI Taxonomy" id="543639"/>
    <lineage>
        <taxon>Eukaryota</taxon>
        <taxon>Metazoa</taxon>
        <taxon>Ecdysozoa</taxon>
        <taxon>Arthropoda</taxon>
        <taxon>Chelicerata</taxon>
        <taxon>Arachnida</taxon>
        <taxon>Acari</taxon>
        <taxon>Parasitiformes</taxon>
        <taxon>Ixodida</taxon>
        <taxon>Ixodoidea</taxon>
        <taxon>Ixodidae</taxon>
        <taxon>Rhipicephalinae</taxon>
        <taxon>Dermacentor</taxon>
    </lineage>
</organism>
<dbReference type="EMBL" id="CM023479">
    <property type="protein sequence ID" value="KAH7973345.1"/>
    <property type="molecule type" value="Genomic_DNA"/>
</dbReference>
<proteinExistence type="predicted"/>
<protein>
    <submittedName>
        <fullName evidence="1">Uncharacterized protein</fullName>
    </submittedName>
</protein>
<keyword evidence="2" id="KW-1185">Reference proteome</keyword>
<dbReference type="Proteomes" id="UP000821865">
    <property type="component" value="Chromosome 10"/>
</dbReference>